<dbReference type="RefSeq" id="WP_188659128.1">
    <property type="nucleotide sequence ID" value="NZ_BMIH01000003.1"/>
</dbReference>
<organism evidence="1 2">
    <name type="scientific">Sphingomonas metalli</name>
    <dbReference type="NCBI Taxonomy" id="1779358"/>
    <lineage>
        <taxon>Bacteria</taxon>
        <taxon>Pseudomonadati</taxon>
        <taxon>Pseudomonadota</taxon>
        <taxon>Alphaproteobacteria</taxon>
        <taxon>Sphingomonadales</taxon>
        <taxon>Sphingomonadaceae</taxon>
        <taxon>Sphingomonas</taxon>
    </lineage>
</organism>
<evidence type="ECO:0008006" key="3">
    <source>
        <dbReference type="Google" id="ProtNLM"/>
    </source>
</evidence>
<reference evidence="1" key="2">
    <citation type="submission" date="2020-09" db="EMBL/GenBank/DDBJ databases">
        <authorList>
            <person name="Sun Q."/>
            <person name="Zhou Y."/>
        </authorList>
    </citation>
    <scope>NUCLEOTIDE SEQUENCE</scope>
    <source>
        <strain evidence="1">CGMCC 1.15330</strain>
    </source>
</reference>
<accession>A0A916WUA9</accession>
<dbReference type="AlphaFoldDB" id="A0A916WUA9"/>
<evidence type="ECO:0000313" key="1">
    <source>
        <dbReference type="EMBL" id="GGB34777.1"/>
    </source>
</evidence>
<evidence type="ECO:0000313" key="2">
    <source>
        <dbReference type="Proteomes" id="UP000623067"/>
    </source>
</evidence>
<protein>
    <recommendedName>
        <fullName evidence="3">(2Fe-2S) ferredoxin domain-containing protein</fullName>
    </recommendedName>
</protein>
<sequence>MTRIAKKSGWANVVLVCGKCSRKVGRSFGPDEDQTLVKALRRMSGKGRKARVGVVETRCLKLCPKHAVTVVDSRRPAEWLVVPPGEPIEALAVQLGIGPAE</sequence>
<name>A0A916WUA9_9SPHN</name>
<dbReference type="Proteomes" id="UP000623067">
    <property type="component" value="Unassembled WGS sequence"/>
</dbReference>
<proteinExistence type="predicted"/>
<comment type="caution">
    <text evidence="1">The sequence shown here is derived from an EMBL/GenBank/DDBJ whole genome shotgun (WGS) entry which is preliminary data.</text>
</comment>
<dbReference type="EMBL" id="BMIH01000003">
    <property type="protein sequence ID" value="GGB34777.1"/>
    <property type="molecule type" value="Genomic_DNA"/>
</dbReference>
<reference evidence="1" key="1">
    <citation type="journal article" date="2014" name="Int. J. Syst. Evol. Microbiol.">
        <title>Complete genome sequence of Corynebacterium casei LMG S-19264T (=DSM 44701T), isolated from a smear-ripened cheese.</title>
        <authorList>
            <consortium name="US DOE Joint Genome Institute (JGI-PGF)"/>
            <person name="Walter F."/>
            <person name="Albersmeier A."/>
            <person name="Kalinowski J."/>
            <person name="Ruckert C."/>
        </authorList>
    </citation>
    <scope>NUCLEOTIDE SEQUENCE</scope>
    <source>
        <strain evidence="1">CGMCC 1.15330</strain>
    </source>
</reference>
<keyword evidence="2" id="KW-1185">Reference proteome</keyword>
<gene>
    <name evidence="1" type="ORF">GCM10011380_25260</name>
</gene>